<keyword evidence="2 5" id="KW-0812">Transmembrane</keyword>
<dbReference type="EMBL" id="FOZN01000003">
    <property type="protein sequence ID" value="SFS14220.1"/>
    <property type="molecule type" value="Genomic_DNA"/>
</dbReference>
<accession>A0AA94HNC7</accession>
<keyword evidence="4 5" id="KW-0472">Membrane</keyword>
<feature type="domain" description="Amino acid permease/ SLC12A" evidence="6">
    <location>
        <begin position="13"/>
        <end position="422"/>
    </location>
</feature>
<feature type="transmembrane region" description="Helical" evidence="5">
    <location>
        <begin position="397"/>
        <end position="417"/>
    </location>
</feature>
<comment type="caution">
    <text evidence="7">The sequence shown here is derived from an EMBL/GenBank/DDBJ whole genome shotgun (WGS) entry which is preliminary data.</text>
</comment>
<dbReference type="AlphaFoldDB" id="A0AA94HNC7"/>
<organism evidence="7 8">
    <name type="scientific">Agrococcus baldri</name>
    <dbReference type="NCBI Taxonomy" id="153730"/>
    <lineage>
        <taxon>Bacteria</taxon>
        <taxon>Bacillati</taxon>
        <taxon>Actinomycetota</taxon>
        <taxon>Actinomycetes</taxon>
        <taxon>Micrococcales</taxon>
        <taxon>Microbacteriaceae</taxon>
        <taxon>Agrococcus</taxon>
    </lineage>
</organism>
<dbReference type="GO" id="GO:0016020">
    <property type="term" value="C:membrane"/>
    <property type="evidence" value="ECO:0007669"/>
    <property type="project" value="UniProtKB-SubCell"/>
</dbReference>
<dbReference type="PANTHER" id="PTHR42770">
    <property type="entry name" value="AMINO ACID TRANSPORTER-RELATED"/>
    <property type="match status" value="1"/>
</dbReference>
<comment type="subcellular location">
    <subcellularLocation>
        <location evidence="1">Membrane</location>
        <topology evidence="1">Multi-pass membrane protein</topology>
    </subcellularLocation>
</comment>
<protein>
    <submittedName>
        <fullName evidence="7">Amino acid/polyamine/organocation transporter, APC superfamily</fullName>
    </submittedName>
</protein>
<evidence type="ECO:0000313" key="7">
    <source>
        <dbReference type="EMBL" id="SFS14220.1"/>
    </source>
</evidence>
<gene>
    <name evidence="7" type="ORF">SAMN04487783_1795</name>
</gene>
<dbReference type="PANTHER" id="PTHR42770:SF7">
    <property type="entry name" value="MEMBRANE PROTEIN"/>
    <property type="match status" value="1"/>
</dbReference>
<feature type="transmembrane region" description="Helical" evidence="5">
    <location>
        <begin position="334"/>
        <end position="351"/>
    </location>
</feature>
<reference evidence="7 8" key="1">
    <citation type="submission" date="2016-10" db="EMBL/GenBank/DDBJ databases">
        <authorList>
            <person name="Varghese N."/>
            <person name="Submissions S."/>
        </authorList>
    </citation>
    <scope>NUCLEOTIDE SEQUENCE [LARGE SCALE GENOMIC DNA]</scope>
    <source>
        <strain evidence="7 8">IAM 15147</strain>
    </source>
</reference>
<name>A0AA94HNC7_9MICO</name>
<dbReference type="RefSeq" id="WP_092918074.1">
    <property type="nucleotide sequence ID" value="NZ_FOZN01000003.1"/>
</dbReference>
<feature type="transmembrane region" description="Helical" evidence="5">
    <location>
        <begin position="357"/>
        <end position="376"/>
    </location>
</feature>
<feature type="transmembrane region" description="Helical" evidence="5">
    <location>
        <begin position="423"/>
        <end position="442"/>
    </location>
</feature>
<dbReference type="Pfam" id="PF00324">
    <property type="entry name" value="AA_permease"/>
    <property type="match status" value="1"/>
</dbReference>
<feature type="transmembrane region" description="Helical" evidence="5">
    <location>
        <begin position="282"/>
        <end position="306"/>
    </location>
</feature>
<feature type="transmembrane region" description="Helical" evidence="5">
    <location>
        <begin position="115"/>
        <end position="133"/>
    </location>
</feature>
<evidence type="ECO:0000256" key="3">
    <source>
        <dbReference type="ARBA" id="ARBA00022989"/>
    </source>
</evidence>
<feature type="transmembrane region" description="Helical" evidence="5">
    <location>
        <begin position="237"/>
        <end position="258"/>
    </location>
</feature>
<evidence type="ECO:0000259" key="6">
    <source>
        <dbReference type="Pfam" id="PF00324"/>
    </source>
</evidence>
<feature type="transmembrane region" description="Helical" evidence="5">
    <location>
        <begin position="12"/>
        <end position="31"/>
    </location>
</feature>
<feature type="transmembrane region" description="Helical" evidence="5">
    <location>
        <begin position="204"/>
        <end position="225"/>
    </location>
</feature>
<feature type="transmembrane region" description="Helical" evidence="5">
    <location>
        <begin position="140"/>
        <end position="162"/>
    </location>
</feature>
<evidence type="ECO:0000256" key="1">
    <source>
        <dbReference type="ARBA" id="ARBA00004141"/>
    </source>
</evidence>
<dbReference type="InterPro" id="IPR004841">
    <property type="entry name" value="AA-permease/SLC12A_dom"/>
</dbReference>
<sequence>MTQLERRIGVPGAIAIGLGAMIGAGLFFVWAPAAALAGPMLPAAIALAGGIAVLNALSTAQLAMEHPVSGGAYAYGRAEVGERVGFAAGWMFLTGKTASAAAIAVIAGQHLWPEHAQWVAAAAVAALAVLNMLGVRVTAWVSSAIVGVVLVVVLGALVWAAAGGPTAEPDGWLAYAPLSQQHVGTSGDFVFVGGTGGVPAAGPLGWLTATGLLFFAFAGYARMATLGEEVRRPRRTLPIAIIVGLAVVLALYAAAGWATSARLGALLPVSATPLADLVGDPVLHVVVLGAGALACLGSLMGILAGLSRTGLAMARNGDLPGPLGLIADRTRTPVVAEATTALVAIAAALLLPAGSLVAFSSTCVLTYYAIAHLSAVRMRAASRARAGASDAGASGAVRMWLPAWVPWLGMVACLAVVLTLPWLGVLGAVAWLALGLAARALLRRRATR</sequence>
<dbReference type="GO" id="GO:0055085">
    <property type="term" value="P:transmembrane transport"/>
    <property type="evidence" value="ECO:0007669"/>
    <property type="project" value="InterPro"/>
</dbReference>
<evidence type="ECO:0000256" key="5">
    <source>
        <dbReference type="SAM" id="Phobius"/>
    </source>
</evidence>
<feature type="transmembrane region" description="Helical" evidence="5">
    <location>
        <begin position="84"/>
        <end position="109"/>
    </location>
</feature>
<keyword evidence="8" id="KW-1185">Reference proteome</keyword>
<evidence type="ECO:0000256" key="4">
    <source>
        <dbReference type="ARBA" id="ARBA00023136"/>
    </source>
</evidence>
<proteinExistence type="predicted"/>
<feature type="transmembrane region" description="Helical" evidence="5">
    <location>
        <begin position="43"/>
        <end position="63"/>
    </location>
</feature>
<dbReference type="Proteomes" id="UP000198506">
    <property type="component" value="Unassembled WGS sequence"/>
</dbReference>
<dbReference type="InterPro" id="IPR050367">
    <property type="entry name" value="APC_superfamily"/>
</dbReference>
<keyword evidence="3 5" id="KW-1133">Transmembrane helix</keyword>
<dbReference type="Gene3D" id="1.20.1740.10">
    <property type="entry name" value="Amino acid/polyamine transporter I"/>
    <property type="match status" value="1"/>
</dbReference>
<evidence type="ECO:0000313" key="8">
    <source>
        <dbReference type="Proteomes" id="UP000198506"/>
    </source>
</evidence>
<dbReference type="PIRSF" id="PIRSF006060">
    <property type="entry name" value="AA_transporter"/>
    <property type="match status" value="1"/>
</dbReference>
<evidence type="ECO:0000256" key="2">
    <source>
        <dbReference type="ARBA" id="ARBA00022692"/>
    </source>
</evidence>